<comment type="caution">
    <text evidence="12">The sequence shown here is derived from an EMBL/GenBank/DDBJ whole genome shotgun (WGS) entry which is preliminary data.</text>
</comment>
<dbReference type="GO" id="GO:0005096">
    <property type="term" value="F:GTPase activator activity"/>
    <property type="evidence" value="ECO:0007669"/>
    <property type="project" value="InterPro"/>
</dbReference>
<keyword evidence="6 8" id="KW-0518">Myosin</keyword>
<dbReference type="GO" id="GO:0000146">
    <property type="term" value="F:microfilament motor activity"/>
    <property type="evidence" value="ECO:0007669"/>
    <property type="project" value="InterPro"/>
</dbReference>
<comment type="caution">
    <text evidence="8">Lacks conserved residue(s) required for the propagation of feature annotation.</text>
</comment>
<dbReference type="InterPro" id="IPR036961">
    <property type="entry name" value="Kinesin_motor_dom_sf"/>
</dbReference>
<dbReference type="Gene3D" id="1.20.120.720">
    <property type="entry name" value="Myosin VI head, motor domain, U50 subdomain"/>
    <property type="match status" value="2"/>
</dbReference>
<dbReference type="InterPro" id="IPR027417">
    <property type="entry name" value="P-loop_NTPase"/>
</dbReference>
<feature type="region of interest" description="Actin-binding" evidence="8">
    <location>
        <begin position="420"/>
        <end position="442"/>
    </location>
</feature>
<dbReference type="SMART" id="SM00015">
    <property type="entry name" value="IQ"/>
    <property type="match status" value="3"/>
</dbReference>
<dbReference type="InterPro" id="IPR046987">
    <property type="entry name" value="Myo9"/>
</dbReference>
<dbReference type="GO" id="GO:0005737">
    <property type="term" value="C:cytoplasm"/>
    <property type="evidence" value="ECO:0007669"/>
    <property type="project" value="UniProtKB-SubCell"/>
</dbReference>
<evidence type="ECO:0000256" key="4">
    <source>
        <dbReference type="ARBA" id="ARBA00022840"/>
    </source>
</evidence>
<evidence type="ECO:0000256" key="6">
    <source>
        <dbReference type="ARBA" id="ARBA00023123"/>
    </source>
</evidence>
<feature type="compositionally biased region" description="Basic residues" evidence="10">
    <location>
        <begin position="797"/>
        <end position="811"/>
    </location>
</feature>
<feature type="coiled-coil region" evidence="9">
    <location>
        <begin position="606"/>
        <end position="655"/>
    </location>
</feature>
<evidence type="ECO:0000256" key="2">
    <source>
        <dbReference type="ARBA" id="ARBA00022490"/>
    </source>
</evidence>
<comment type="subcellular location">
    <subcellularLocation>
        <location evidence="1">Cytoplasm</location>
    </subcellularLocation>
</comment>
<reference evidence="12" key="1">
    <citation type="submission" date="2020-06" db="EMBL/GenBank/DDBJ databases">
        <title>Draft genome of Bugula neritina, a colonial animal packing powerful symbionts and potential medicines.</title>
        <authorList>
            <person name="Rayko M."/>
        </authorList>
    </citation>
    <scope>NUCLEOTIDE SEQUENCE [LARGE SCALE GENOMIC DNA]</scope>
    <source>
        <strain evidence="12">Kwan_BN1</strain>
    </source>
</reference>
<evidence type="ECO:0000256" key="1">
    <source>
        <dbReference type="ARBA" id="ARBA00004496"/>
    </source>
</evidence>
<dbReference type="GO" id="GO:0005884">
    <property type="term" value="C:actin filament"/>
    <property type="evidence" value="ECO:0007669"/>
    <property type="project" value="TreeGrafter"/>
</dbReference>
<dbReference type="PROSITE" id="PS50096">
    <property type="entry name" value="IQ"/>
    <property type="match status" value="2"/>
</dbReference>
<evidence type="ECO:0000313" key="12">
    <source>
        <dbReference type="EMBL" id="KAF6030479.1"/>
    </source>
</evidence>
<dbReference type="PANTHER" id="PTHR46184">
    <property type="entry name" value="UNCONVENTIONAL MYOSIN-IXB-LIKE PROTEIN"/>
    <property type="match status" value="1"/>
</dbReference>
<dbReference type="SUPFAM" id="SSF52540">
    <property type="entry name" value="P-loop containing nucleoside triphosphate hydrolases"/>
    <property type="match status" value="1"/>
</dbReference>
<dbReference type="Gene3D" id="3.40.850.10">
    <property type="entry name" value="Kinesin motor domain"/>
    <property type="match status" value="1"/>
</dbReference>
<protein>
    <submittedName>
        <fullName evidence="12">MYO9B</fullName>
    </submittedName>
</protein>
<sequence length="910" mass="105387">MVGFKSDLQKRIFAVISAILLLGNVEFVKKHTYHHDDAVQVKNLDLVAKICKLLDVKEESFLEALTSKRTVAGGETVVVRYKLEDAISARNAMAKCLYGAIFDWMVWQINHALYQKQDHKNSKSNSIGVLDIFGFEDFLQNSFEQFCINYANEHLQFYFNQHIFKFEQEEYSREKIDWQNISFIDNRKCLDLFAKKPSGLFFLLDEEGNFPGATNETLLAKFHQNHKSSDFYEMPLRRESTFTIKHYAGKVKYNIQYFREKNSDLIHADLVSVLKNSSTGFVRELVGCDPVAMLRWSYVRLCMKCVNAFIQAGKTYHDRGGNKIGNIRRKTSVTQKQMTREHLNLPWSDNSENEGGDKMLDDTDSFIHNTAKKTKRKHSAKRRQKMYKDYKQFKTHQEVKNRETSKAKTPSVSLQFQKSLQSLLETLDRSHPYFVRCIKSNMEKTPCKFDDKLVHRQLQYTGMLATVKLRQSGYNYRVLIEDFVHTYAALLPTGTRSTKEDVGTFLTSMDNNHIQTSFQVGKTKNFQFGLSQVFLRETLKMLLDDALHHTLLRQILRIQSWVRRVLARTRYTNMKHSAVVIQKTFRGFLTRQVVSPQLELHRRKLRQRLEEEKLEEERQRVIEAEQLEQRMKLEVEEEERKRRVEDKKMEELAAREKVVKIQKAREDLQNKSATLIQCWYKKHKCIMDAKVQQRAATLSNRPTELMPTTDIDQLAQSIEDGAVQSPTSPTKVMIESWIDTKSPSINGHSPVAESPSVDKDSQLSESTSEKYKQEAKDEVSSIDVSGAVTNKGEAVKRRTSITRKSAFRRRSTKDDDKLIPVVQKKSPPSPSITSTESYSSPNSSVQDSDLIYTPQSPTKPFPQKVDTDSVRSMELMKLVKKIRVYYGIPGHLVTKRRQSKETCLTLLMNL</sequence>
<dbReference type="GO" id="GO:0051015">
    <property type="term" value="F:actin filament binding"/>
    <property type="evidence" value="ECO:0007669"/>
    <property type="project" value="TreeGrafter"/>
</dbReference>
<dbReference type="FunFam" id="1.20.58.530:FF:000005">
    <property type="entry name" value="unconventional myosin-IXa isoform X1"/>
    <property type="match status" value="1"/>
</dbReference>
<keyword evidence="3" id="KW-0547">Nucleotide-binding</keyword>
<dbReference type="GO" id="GO:0035556">
    <property type="term" value="P:intracellular signal transduction"/>
    <property type="evidence" value="ECO:0007669"/>
    <property type="project" value="InterPro"/>
</dbReference>
<dbReference type="EMBL" id="VXIV02001703">
    <property type="protein sequence ID" value="KAF6030479.1"/>
    <property type="molecule type" value="Genomic_DNA"/>
</dbReference>
<dbReference type="InterPro" id="IPR001609">
    <property type="entry name" value="Myosin_head_motor_dom-like"/>
</dbReference>
<feature type="region of interest" description="Disordered" evidence="10">
    <location>
        <begin position="741"/>
        <end position="865"/>
    </location>
</feature>
<dbReference type="InterPro" id="IPR000048">
    <property type="entry name" value="IQ_motif_EF-hand-BS"/>
</dbReference>
<feature type="compositionally biased region" description="Low complexity" evidence="10">
    <location>
        <begin position="831"/>
        <end position="844"/>
    </location>
</feature>
<comment type="similarity">
    <text evidence="8">Belongs to the TRAFAC class myosin-kinesin ATPase superfamily. Myosin family.</text>
</comment>
<keyword evidence="8" id="KW-0009">Actin-binding</keyword>
<gene>
    <name evidence="12" type="ORF">EB796_011214</name>
</gene>
<feature type="domain" description="Myosin motor" evidence="11">
    <location>
        <begin position="1"/>
        <end position="548"/>
    </location>
</feature>
<accession>A0A7J7JVP2</accession>
<proteinExistence type="inferred from homology"/>
<evidence type="ECO:0000256" key="3">
    <source>
        <dbReference type="ARBA" id="ARBA00022741"/>
    </source>
</evidence>
<keyword evidence="5 9" id="KW-0175">Coiled coil</keyword>
<dbReference type="Pfam" id="PF00063">
    <property type="entry name" value="Myosin_head"/>
    <property type="match status" value="2"/>
</dbReference>
<organism evidence="12 13">
    <name type="scientific">Bugula neritina</name>
    <name type="common">Brown bryozoan</name>
    <name type="synonym">Sertularia neritina</name>
    <dbReference type="NCBI Taxonomy" id="10212"/>
    <lineage>
        <taxon>Eukaryota</taxon>
        <taxon>Metazoa</taxon>
        <taxon>Spiralia</taxon>
        <taxon>Lophotrochozoa</taxon>
        <taxon>Bryozoa</taxon>
        <taxon>Gymnolaemata</taxon>
        <taxon>Cheilostomatida</taxon>
        <taxon>Flustrina</taxon>
        <taxon>Buguloidea</taxon>
        <taxon>Bugulidae</taxon>
        <taxon>Bugula</taxon>
    </lineage>
</organism>
<keyword evidence="2" id="KW-0963">Cytoplasm</keyword>
<dbReference type="Gene3D" id="1.20.5.190">
    <property type="match status" value="1"/>
</dbReference>
<keyword evidence="7" id="KW-0505">Motor protein</keyword>
<dbReference type="Gene3D" id="6.20.240.20">
    <property type="match status" value="1"/>
</dbReference>
<dbReference type="Proteomes" id="UP000593567">
    <property type="component" value="Unassembled WGS sequence"/>
</dbReference>
<evidence type="ECO:0000256" key="7">
    <source>
        <dbReference type="ARBA" id="ARBA00023175"/>
    </source>
</evidence>
<dbReference type="OrthoDB" id="312459at2759"/>
<dbReference type="SMART" id="SM00242">
    <property type="entry name" value="MYSc"/>
    <property type="match status" value="1"/>
</dbReference>
<evidence type="ECO:0000256" key="9">
    <source>
        <dbReference type="SAM" id="Coils"/>
    </source>
</evidence>
<dbReference type="PRINTS" id="PR00193">
    <property type="entry name" value="MYOSINHEAVY"/>
</dbReference>
<dbReference type="AlphaFoldDB" id="A0A7J7JVP2"/>
<feature type="compositionally biased region" description="Basic and acidic residues" evidence="10">
    <location>
        <begin position="756"/>
        <end position="779"/>
    </location>
</feature>
<name>A0A7J7JVP2_BUGNE</name>
<evidence type="ECO:0000256" key="10">
    <source>
        <dbReference type="SAM" id="MobiDB-lite"/>
    </source>
</evidence>
<dbReference type="GO" id="GO:0005524">
    <property type="term" value="F:ATP binding"/>
    <property type="evidence" value="ECO:0007669"/>
    <property type="project" value="UniProtKB-KW"/>
</dbReference>
<dbReference type="GO" id="GO:0016459">
    <property type="term" value="C:myosin complex"/>
    <property type="evidence" value="ECO:0007669"/>
    <property type="project" value="UniProtKB-KW"/>
</dbReference>
<dbReference type="Pfam" id="PF00612">
    <property type="entry name" value="IQ"/>
    <property type="match status" value="2"/>
</dbReference>
<keyword evidence="4" id="KW-0067">ATP-binding</keyword>
<dbReference type="PANTHER" id="PTHR46184:SF5">
    <property type="entry name" value="UNCONVENTIONAL MYOSIN-IXA-LIKE"/>
    <property type="match status" value="1"/>
</dbReference>
<evidence type="ECO:0000259" key="11">
    <source>
        <dbReference type="PROSITE" id="PS51456"/>
    </source>
</evidence>
<keyword evidence="13" id="KW-1185">Reference proteome</keyword>
<dbReference type="PROSITE" id="PS51456">
    <property type="entry name" value="MYOSIN_MOTOR"/>
    <property type="match status" value="1"/>
</dbReference>
<dbReference type="FunFam" id="3.40.850.10:FF:000008">
    <property type="entry name" value="Putative unconventional myosin-IXa"/>
    <property type="match status" value="1"/>
</dbReference>
<evidence type="ECO:0000256" key="5">
    <source>
        <dbReference type="ARBA" id="ARBA00023054"/>
    </source>
</evidence>
<evidence type="ECO:0000313" key="13">
    <source>
        <dbReference type="Proteomes" id="UP000593567"/>
    </source>
</evidence>
<dbReference type="Gene3D" id="1.20.58.530">
    <property type="match status" value="2"/>
</dbReference>
<evidence type="ECO:0000256" key="8">
    <source>
        <dbReference type="PROSITE-ProRule" id="PRU00782"/>
    </source>
</evidence>